<evidence type="ECO:0008006" key="4">
    <source>
        <dbReference type="Google" id="ProtNLM"/>
    </source>
</evidence>
<gene>
    <name evidence="2" type="ORF">GS617_04080</name>
</gene>
<comment type="caution">
    <text evidence="2">The sequence shown here is derived from an EMBL/GenBank/DDBJ whole genome shotgun (WGS) entry which is preliminary data.</text>
</comment>
<reference evidence="2 3" key="1">
    <citation type="submission" date="2019-12" db="EMBL/GenBank/DDBJ databases">
        <title>Ruegeria JWLKs population differentiation of coral mucus and skeleton niches.</title>
        <authorList>
            <person name="Luo D."/>
        </authorList>
    </citation>
    <scope>NUCLEOTIDE SEQUENCE [LARGE SCALE GENOMIC DNA]</scope>
    <source>
        <strain evidence="2 3">HKCCD6238</strain>
    </source>
</reference>
<sequence>MDERKKSFEPSDDVLMHMMSVHHEYARFHEGLREASTRIILIITGGLFAFALSNNGNEHTLVVSVGIIGLGLFGAALSTAHGAKQVEHYAQSTVFYQALLSKDAELLSLKHKAKEARNKSRTEHGVHLVGQRLRIGRLWTSINLLFALGGVWLFVVSL</sequence>
<keyword evidence="1" id="KW-0812">Transmembrane</keyword>
<evidence type="ECO:0000256" key="1">
    <source>
        <dbReference type="SAM" id="Phobius"/>
    </source>
</evidence>
<evidence type="ECO:0000313" key="3">
    <source>
        <dbReference type="Proteomes" id="UP000599383"/>
    </source>
</evidence>
<keyword evidence="1" id="KW-0472">Membrane</keyword>
<keyword evidence="3" id="KW-1185">Reference proteome</keyword>
<feature type="transmembrane region" description="Helical" evidence="1">
    <location>
        <begin position="59"/>
        <end position="77"/>
    </location>
</feature>
<keyword evidence="1" id="KW-1133">Transmembrane helix</keyword>
<name>A0ABX1W751_9RHOB</name>
<dbReference type="Proteomes" id="UP000599383">
    <property type="component" value="Unassembled WGS sequence"/>
</dbReference>
<protein>
    <recommendedName>
        <fullName evidence="4">Integral membrane protein</fullName>
    </recommendedName>
</protein>
<feature type="transmembrane region" description="Helical" evidence="1">
    <location>
        <begin position="35"/>
        <end position="53"/>
    </location>
</feature>
<accession>A0ABX1W751</accession>
<evidence type="ECO:0000313" key="2">
    <source>
        <dbReference type="EMBL" id="NOD29439.1"/>
    </source>
</evidence>
<organism evidence="2 3">
    <name type="scientific">Ruegeria atlantica</name>
    <dbReference type="NCBI Taxonomy" id="81569"/>
    <lineage>
        <taxon>Bacteria</taxon>
        <taxon>Pseudomonadati</taxon>
        <taxon>Pseudomonadota</taxon>
        <taxon>Alphaproteobacteria</taxon>
        <taxon>Rhodobacterales</taxon>
        <taxon>Roseobacteraceae</taxon>
        <taxon>Ruegeria</taxon>
    </lineage>
</organism>
<dbReference type="EMBL" id="WVQY01000001">
    <property type="protein sequence ID" value="NOD29439.1"/>
    <property type="molecule type" value="Genomic_DNA"/>
</dbReference>
<proteinExistence type="predicted"/>
<dbReference type="RefSeq" id="WP_171362806.1">
    <property type="nucleotide sequence ID" value="NZ_WVQY01000001.1"/>
</dbReference>
<feature type="transmembrane region" description="Helical" evidence="1">
    <location>
        <begin position="138"/>
        <end position="155"/>
    </location>
</feature>